<reference evidence="2 3" key="1">
    <citation type="submission" date="2019-05" db="EMBL/GenBank/DDBJ databases">
        <title>Emergence of the Ug99 lineage of the wheat stem rust pathogen through somatic hybridization.</title>
        <authorList>
            <person name="Li F."/>
            <person name="Upadhyaya N.M."/>
            <person name="Sperschneider J."/>
            <person name="Matny O."/>
            <person name="Nguyen-Phuc H."/>
            <person name="Mago R."/>
            <person name="Raley C."/>
            <person name="Miller M.E."/>
            <person name="Silverstein K.A.T."/>
            <person name="Henningsen E."/>
            <person name="Hirsch C.D."/>
            <person name="Visser B."/>
            <person name="Pretorius Z.A."/>
            <person name="Steffenson B.J."/>
            <person name="Schwessinger B."/>
            <person name="Dodds P.N."/>
            <person name="Figueroa M."/>
        </authorList>
    </citation>
    <scope>NUCLEOTIDE SEQUENCE [LARGE SCALE GENOMIC DNA]</scope>
    <source>
        <strain evidence="2">21-0</strain>
    </source>
</reference>
<accession>A0A5B0PRP4</accession>
<dbReference type="EMBL" id="VSWC01000042">
    <property type="protein sequence ID" value="KAA1103248.1"/>
    <property type="molecule type" value="Genomic_DNA"/>
</dbReference>
<keyword evidence="3" id="KW-1185">Reference proteome</keyword>
<comment type="caution">
    <text evidence="2">The sequence shown here is derived from an EMBL/GenBank/DDBJ whole genome shotgun (WGS) entry which is preliminary data.</text>
</comment>
<dbReference type="PANTHER" id="PTHR33099">
    <property type="entry name" value="FE2OG DIOXYGENASE DOMAIN-CONTAINING PROTEIN"/>
    <property type="match status" value="1"/>
</dbReference>
<dbReference type="PANTHER" id="PTHR33099:SF7">
    <property type="entry name" value="MYND-TYPE DOMAIN-CONTAINING PROTEIN"/>
    <property type="match status" value="1"/>
</dbReference>
<gene>
    <name evidence="2" type="ORF">PGT21_011024</name>
</gene>
<name>A0A5B0PRP4_PUCGR</name>
<proteinExistence type="predicted"/>
<dbReference type="AlphaFoldDB" id="A0A5B0PRP4"/>
<protein>
    <recommendedName>
        <fullName evidence="4">Prolyl 4-hydroxylase alpha subunit Fe(2+) 2OG dioxygenase domain-containing protein</fullName>
    </recommendedName>
</protein>
<dbReference type="Gene3D" id="2.60.120.620">
    <property type="entry name" value="q2cbj1_9rhob like domain"/>
    <property type="match status" value="1"/>
</dbReference>
<evidence type="ECO:0000256" key="1">
    <source>
        <dbReference type="SAM" id="MobiDB-lite"/>
    </source>
</evidence>
<evidence type="ECO:0000313" key="2">
    <source>
        <dbReference type="EMBL" id="KAA1103248.1"/>
    </source>
</evidence>
<evidence type="ECO:0000313" key="3">
    <source>
        <dbReference type="Proteomes" id="UP000324748"/>
    </source>
</evidence>
<evidence type="ECO:0008006" key="4">
    <source>
        <dbReference type="Google" id="ProtNLM"/>
    </source>
</evidence>
<organism evidence="2 3">
    <name type="scientific">Puccinia graminis f. sp. tritici</name>
    <dbReference type="NCBI Taxonomy" id="56615"/>
    <lineage>
        <taxon>Eukaryota</taxon>
        <taxon>Fungi</taxon>
        <taxon>Dikarya</taxon>
        <taxon>Basidiomycota</taxon>
        <taxon>Pucciniomycotina</taxon>
        <taxon>Pucciniomycetes</taxon>
        <taxon>Pucciniales</taxon>
        <taxon>Pucciniaceae</taxon>
        <taxon>Puccinia</taxon>
    </lineage>
</organism>
<sequence length="940" mass="105728">MEGNLNKKLPLKTELRHAFNAIKNCGTYAGWEALPTPPPAGFLVDGSGEIDFPLSEGQVLQLIAKAHQVPSGPSDATTTDVSVPNAWEVSRDQLFFLEPEWQGYLVDLSKLVATKLGIDEPVRLDFYRLLILEKGATFKPRTDAERTPGMFGTLIICLPSAHTGGEVVVKHNDQCKTFRTSDAKQSFACWYSDVTHEVLPVRSGYRCVLTYNLAIRPSHGHTRPAASVLDSRVDPLRNTLERWLGDLAHSDATNVPSHLYHTLDHDYTKATMPFEELKGEDLLRIRALKNFARELPFEIFFAVLEQWKQGTVSRPRYRVNKRTGCYTDSESYDSHHEIDTVLSTSTVVKSLCALDGTIIARKYDFDSHFCLVKHPFRGLRAASESYEYQGNSDADVDHWYRRSAVAIVPHEKIGEFMAQCTFGPTVKKYKSLVSPDSTSFESALRYLGQIRPGPSARMTMLDAICSLYVSKLSTKLEMTDILKSALEYSHYTLLQTVGVCHQGRLPVKFFDWARGWLDTLSDADRAEKYQKWIPLLIQGYPSMAVSFSIIKRMSNHTGDAAVPDAPFSSMDPWAKDVIRRCILSFPETNKKPTLSDAECIISAVFDVNETWTDTSALLTSIFDRFPQAEATAFLLDLLFRFKSEAQGRHLPISHTIELYRSLSSRVFNPQRKLSNIVTVAKAKLPSKNGPQVSPPTWAPSGPNDANEEESSETGLVVTPQALVQFACDLDLSTDAGNPLQQFLQELTAQCVTFSAEDMNDLWMPFLYRLIPALASRSVSLNTPTYQKLTQQFMKHSDYKIIGPYPQVGVNFTIPHVNCQCSDCKDLNQFLQNTSQRVGRFEMAEYRRYHLKEQLDGAHIACTQETMKGRTPYTLVVTKINTSQDKVNGWNKRQNELYGALTRHIPLEHLQSLLGAEEAARVQSLAEPKQPAPTNLPHHQR</sequence>
<feature type="region of interest" description="Disordered" evidence="1">
    <location>
        <begin position="684"/>
        <end position="713"/>
    </location>
</feature>
<dbReference type="Proteomes" id="UP000324748">
    <property type="component" value="Unassembled WGS sequence"/>
</dbReference>
<dbReference type="OrthoDB" id="2495224at2759"/>